<dbReference type="EMBL" id="MZ420154">
    <property type="protein sequence ID" value="QYA18475.1"/>
    <property type="molecule type" value="Genomic_DNA"/>
</dbReference>
<sequence>MQATIPASPKPKCWADISDTSSSSEDSNFRSPFVYFEDVGRVSQYRSGFVTGNRSYLNIMPNWSVVKRAREAKVQPWCLIVGSQKTFQNFVHWINHSGLWDVFGEEGLVHLHSEEEYDDWIRIHNAYQL</sequence>
<proteinExistence type="predicted"/>
<name>A0A8F8KPM0_9VIRU</name>
<protein>
    <submittedName>
        <fullName evidence="2">GIY-YIG nuclease subunit SLX1</fullName>
    </submittedName>
</protein>
<gene>
    <name evidence="2" type="ORF">KOM_12_206</name>
</gene>
<organism evidence="2">
    <name type="scientific">Clandestinovirus</name>
    <dbReference type="NCBI Taxonomy" id="2831644"/>
    <lineage>
        <taxon>Viruses</taxon>
    </lineage>
</organism>
<accession>A0A8F8KPM0</accession>
<evidence type="ECO:0000313" key="2">
    <source>
        <dbReference type="EMBL" id="QYA18475.1"/>
    </source>
</evidence>
<feature type="region of interest" description="Disordered" evidence="1">
    <location>
        <begin position="1"/>
        <end position="27"/>
    </location>
</feature>
<evidence type="ECO:0000256" key="1">
    <source>
        <dbReference type="SAM" id="MobiDB-lite"/>
    </source>
</evidence>
<feature type="compositionally biased region" description="Low complexity" evidence="1">
    <location>
        <begin position="16"/>
        <end position="27"/>
    </location>
</feature>
<reference evidence="2" key="1">
    <citation type="submission" date="2021-06" db="EMBL/GenBank/DDBJ databases">
        <authorList>
            <person name="Rolland C."/>
        </authorList>
    </citation>
    <scope>NUCLEOTIDE SEQUENCE</scope>
    <source>
        <strain evidence="2">347.936635</strain>
    </source>
</reference>